<dbReference type="PROSITE" id="PS51186">
    <property type="entry name" value="GNAT"/>
    <property type="match status" value="1"/>
</dbReference>
<dbReference type="Gene3D" id="3.40.630.30">
    <property type="match status" value="1"/>
</dbReference>
<dbReference type="STRING" id="1449351.RISW2_09965"/>
<evidence type="ECO:0000313" key="4">
    <source>
        <dbReference type="EMBL" id="ETX28089.1"/>
    </source>
</evidence>
<accession>X7F7R2</accession>
<evidence type="ECO:0000256" key="2">
    <source>
        <dbReference type="ARBA" id="ARBA00023315"/>
    </source>
</evidence>
<dbReference type="CDD" id="cd04301">
    <property type="entry name" value="NAT_SF"/>
    <property type="match status" value="1"/>
</dbReference>
<dbReference type="Proteomes" id="UP000023430">
    <property type="component" value="Unassembled WGS sequence"/>
</dbReference>
<reference evidence="4 5" key="1">
    <citation type="submission" date="2014-01" db="EMBL/GenBank/DDBJ databases">
        <title>Roseivivax isoporae LMG 25204 Genome Sequencing.</title>
        <authorList>
            <person name="Lai Q."/>
            <person name="Li G."/>
            <person name="Shao Z."/>
        </authorList>
    </citation>
    <scope>NUCLEOTIDE SEQUENCE [LARGE SCALE GENOMIC DNA]</scope>
    <source>
        <strain evidence="4 5">LMG 25204</strain>
    </source>
</reference>
<dbReference type="AlphaFoldDB" id="X7F7R2"/>
<dbReference type="EMBL" id="JAME01000023">
    <property type="protein sequence ID" value="ETX28089.1"/>
    <property type="molecule type" value="Genomic_DNA"/>
</dbReference>
<evidence type="ECO:0000313" key="5">
    <source>
        <dbReference type="Proteomes" id="UP000023430"/>
    </source>
</evidence>
<dbReference type="Pfam" id="PF13508">
    <property type="entry name" value="Acetyltransf_7"/>
    <property type="match status" value="1"/>
</dbReference>
<keyword evidence="2" id="KW-0012">Acyltransferase</keyword>
<protein>
    <submittedName>
        <fullName evidence="4">Acetyltransferase</fullName>
    </submittedName>
</protein>
<dbReference type="PANTHER" id="PTHR43800:SF1">
    <property type="entry name" value="PEPTIDYL-LYSINE N-ACETYLTRANSFERASE YJAB"/>
    <property type="match status" value="1"/>
</dbReference>
<dbReference type="InterPro" id="IPR000182">
    <property type="entry name" value="GNAT_dom"/>
</dbReference>
<feature type="domain" description="N-acetyltransferase" evidence="3">
    <location>
        <begin position="1"/>
        <end position="146"/>
    </location>
</feature>
<gene>
    <name evidence="4" type="ORF">RISW2_09965</name>
</gene>
<comment type="caution">
    <text evidence="4">The sequence shown here is derived from an EMBL/GenBank/DDBJ whole genome shotgun (WGS) entry which is preliminary data.</text>
</comment>
<dbReference type="PANTHER" id="PTHR43800">
    <property type="entry name" value="PEPTIDYL-LYSINE N-ACETYLTRANSFERASE YJAB"/>
    <property type="match status" value="1"/>
</dbReference>
<name>X7F7R2_9RHOB</name>
<evidence type="ECO:0000256" key="1">
    <source>
        <dbReference type="ARBA" id="ARBA00022679"/>
    </source>
</evidence>
<keyword evidence="1 4" id="KW-0808">Transferase</keyword>
<dbReference type="InterPro" id="IPR016181">
    <property type="entry name" value="Acyl_CoA_acyltransferase"/>
</dbReference>
<keyword evidence="5" id="KW-1185">Reference proteome</keyword>
<dbReference type="SUPFAM" id="SSF55729">
    <property type="entry name" value="Acyl-CoA N-acyltransferases (Nat)"/>
    <property type="match status" value="1"/>
</dbReference>
<proteinExistence type="predicted"/>
<sequence length="149" mass="15998">MRLRAYDPARDLDTCLAIWRRASEVGHPFLDAATLDADAVLIRDVYMPAADITVAEDGGRVIGFIALLDDLVGGLFVDPGAHRRGAGRALVARALATRGRLAVEVYEANRSARAFYVACGFVETGRRERDDHDRPLPLVAMAVPGPGAG</sequence>
<organism evidence="4 5">
    <name type="scientific">Roseivivax isoporae LMG 25204</name>
    <dbReference type="NCBI Taxonomy" id="1449351"/>
    <lineage>
        <taxon>Bacteria</taxon>
        <taxon>Pseudomonadati</taxon>
        <taxon>Pseudomonadota</taxon>
        <taxon>Alphaproteobacteria</taxon>
        <taxon>Rhodobacterales</taxon>
        <taxon>Roseobacteraceae</taxon>
        <taxon>Roseivivax</taxon>
    </lineage>
</organism>
<evidence type="ECO:0000259" key="3">
    <source>
        <dbReference type="PROSITE" id="PS51186"/>
    </source>
</evidence>
<dbReference type="GO" id="GO:0016747">
    <property type="term" value="F:acyltransferase activity, transferring groups other than amino-acyl groups"/>
    <property type="evidence" value="ECO:0007669"/>
    <property type="project" value="InterPro"/>
</dbReference>
<dbReference type="eggNOG" id="COG0454">
    <property type="taxonomic scope" value="Bacteria"/>
</dbReference>